<feature type="compositionally biased region" description="Basic and acidic residues" evidence="1">
    <location>
        <begin position="49"/>
        <end position="65"/>
    </location>
</feature>
<gene>
    <name evidence="2" type="ordered locus">DVU_2597</name>
</gene>
<keyword evidence="3" id="KW-1185">Reference proteome</keyword>
<dbReference type="STRING" id="882.DVU_2597"/>
<dbReference type="EMBL" id="AE017285">
    <property type="protein sequence ID" value="AAS97069.1"/>
    <property type="molecule type" value="Genomic_DNA"/>
</dbReference>
<dbReference type="AlphaFoldDB" id="Q728K6"/>
<name>Q728K6_NITV2</name>
<protein>
    <submittedName>
        <fullName evidence="2">Uncharacterized protein</fullName>
    </submittedName>
</protein>
<dbReference type="KEGG" id="dvu:DVU_2597"/>
<dbReference type="Proteomes" id="UP000002194">
    <property type="component" value="Chromosome"/>
</dbReference>
<dbReference type="PaxDb" id="882-DVU_2597"/>
<evidence type="ECO:0000256" key="1">
    <source>
        <dbReference type="SAM" id="MobiDB-lite"/>
    </source>
</evidence>
<dbReference type="HOGENOM" id="CLU_2842705_0_0_7"/>
<reference evidence="2 3" key="1">
    <citation type="journal article" date="2004" name="Nat. Biotechnol.">
        <title>The genome sequence of the anaerobic, sulfate-reducing bacterium Desulfovibrio vulgaris Hildenborough.</title>
        <authorList>
            <person name="Heidelberg J.F."/>
            <person name="Seshadri R."/>
            <person name="Haveman S.A."/>
            <person name="Hemme C.L."/>
            <person name="Paulsen I.T."/>
            <person name="Kolonay J.F."/>
            <person name="Eisen J.A."/>
            <person name="Ward N."/>
            <person name="Methe B."/>
            <person name="Brinkac L.M."/>
            <person name="Daugherty S.C."/>
            <person name="Deboy R.T."/>
            <person name="Dodson R.J."/>
            <person name="Durkin A.S."/>
            <person name="Madupu R."/>
            <person name="Nelson W.C."/>
            <person name="Sullivan S.A."/>
            <person name="Fouts D."/>
            <person name="Haft D.H."/>
            <person name="Selengut J."/>
            <person name="Peterson J.D."/>
            <person name="Davidsen T.M."/>
            <person name="Zafar N."/>
            <person name="Zhou L."/>
            <person name="Radune D."/>
            <person name="Dimitrov G."/>
            <person name="Hance M."/>
            <person name="Tran K."/>
            <person name="Khouri H."/>
            <person name="Gill J."/>
            <person name="Utterback T.R."/>
            <person name="Feldblyum T.V."/>
            <person name="Wall J.D."/>
            <person name="Voordouw G."/>
            <person name="Fraser C.M."/>
        </authorList>
    </citation>
    <scope>NUCLEOTIDE SEQUENCE [LARGE SCALE GENOMIC DNA]</scope>
    <source>
        <strain evidence="3">ATCC 29579 / DSM 644 / NCIMB 8303 / VKM B-1760 / Hildenborough</strain>
    </source>
</reference>
<sequence>MFREDGQVGSGIAVHIKAVAELAYDAPPRCKASTASPTERGCTSPDPLDDWRSSEHDRGENGCSP</sequence>
<dbReference type="EnsemblBacteria" id="AAS97069">
    <property type="protein sequence ID" value="AAS97069"/>
    <property type="gene ID" value="DVU_2597"/>
</dbReference>
<organism evidence="2 3">
    <name type="scientific">Nitratidesulfovibrio vulgaris (strain ATCC 29579 / DSM 644 / CCUG 34227 / NCIMB 8303 / VKM B-1760 / Hildenborough)</name>
    <name type="common">Desulfovibrio vulgaris</name>
    <dbReference type="NCBI Taxonomy" id="882"/>
    <lineage>
        <taxon>Bacteria</taxon>
        <taxon>Pseudomonadati</taxon>
        <taxon>Thermodesulfobacteriota</taxon>
        <taxon>Desulfovibrionia</taxon>
        <taxon>Desulfovibrionales</taxon>
        <taxon>Desulfovibrionaceae</taxon>
        <taxon>Nitratidesulfovibrio</taxon>
    </lineage>
</organism>
<feature type="region of interest" description="Disordered" evidence="1">
    <location>
        <begin position="26"/>
        <end position="65"/>
    </location>
</feature>
<proteinExistence type="predicted"/>
<accession>Q728K6</accession>
<evidence type="ECO:0000313" key="3">
    <source>
        <dbReference type="Proteomes" id="UP000002194"/>
    </source>
</evidence>
<evidence type="ECO:0000313" key="2">
    <source>
        <dbReference type="EMBL" id="AAS97069.1"/>
    </source>
</evidence>